<dbReference type="OrthoDB" id="9814580at2"/>
<dbReference type="SUPFAM" id="SSF55821">
    <property type="entry name" value="YrdC/RibB"/>
    <property type="match status" value="1"/>
</dbReference>
<dbReference type="Pfam" id="PF01300">
    <property type="entry name" value="Sua5_yciO_yrdC"/>
    <property type="match status" value="1"/>
</dbReference>
<reference evidence="2 3" key="1">
    <citation type="journal article" date="2015" name="Genome Announc.">
        <title>Complete Genome of Geobacter pickeringii G13T, a Metal-Reducing Isolate from Sedimentary Kaolin Deposits.</title>
        <authorList>
            <person name="Badalamenti J.P."/>
            <person name="Bond D.R."/>
        </authorList>
    </citation>
    <scope>NUCLEOTIDE SEQUENCE [LARGE SCALE GENOMIC DNA]</scope>
    <source>
        <strain evidence="2 3">G13</strain>
    </source>
</reference>
<dbReference type="GO" id="GO:0003725">
    <property type="term" value="F:double-stranded RNA binding"/>
    <property type="evidence" value="ECO:0007669"/>
    <property type="project" value="InterPro"/>
</dbReference>
<feature type="domain" description="YrdC-like" evidence="1">
    <location>
        <begin position="12"/>
        <end position="196"/>
    </location>
</feature>
<dbReference type="NCBIfam" id="TIGR00057">
    <property type="entry name" value="L-threonylcarbamoyladenylate synthase"/>
    <property type="match status" value="1"/>
</dbReference>
<name>A0A0B5BDQ6_9BACT</name>
<dbReference type="PANTHER" id="PTHR42828:SF3">
    <property type="entry name" value="THREONYLCARBAMOYL-AMP SYNTHASE"/>
    <property type="match status" value="1"/>
</dbReference>
<evidence type="ECO:0000313" key="3">
    <source>
        <dbReference type="Proteomes" id="UP000057609"/>
    </source>
</evidence>
<dbReference type="KEGG" id="gpi:GPICK_07905"/>
<evidence type="ECO:0000313" key="2">
    <source>
        <dbReference type="EMBL" id="AJE03284.1"/>
    </source>
</evidence>
<dbReference type="STRING" id="345632.GPICK_07905"/>
<dbReference type="Proteomes" id="UP000057609">
    <property type="component" value="Chromosome"/>
</dbReference>
<dbReference type="AlphaFoldDB" id="A0A0B5BDQ6"/>
<dbReference type="InterPro" id="IPR052532">
    <property type="entry name" value="SUA5_domain"/>
</dbReference>
<dbReference type="EMBL" id="CP009788">
    <property type="protein sequence ID" value="AJE03284.1"/>
    <property type="molecule type" value="Genomic_DNA"/>
</dbReference>
<organism evidence="2 3">
    <name type="scientific">Geobacter pickeringii</name>
    <dbReference type="NCBI Taxonomy" id="345632"/>
    <lineage>
        <taxon>Bacteria</taxon>
        <taxon>Pseudomonadati</taxon>
        <taxon>Thermodesulfobacteriota</taxon>
        <taxon>Desulfuromonadia</taxon>
        <taxon>Geobacterales</taxon>
        <taxon>Geobacteraceae</taxon>
        <taxon>Geobacter</taxon>
    </lineage>
</organism>
<proteinExistence type="predicted"/>
<dbReference type="InterPro" id="IPR006070">
    <property type="entry name" value="Sua5-like_dom"/>
</dbReference>
<dbReference type="Gene3D" id="3.90.870.10">
    <property type="entry name" value="DHBP synthase"/>
    <property type="match status" value="1"/>
</dbReference>
<sequence length="203" mass="22158">MLFPINPENPQPRLVAKVIDVLKSGGIIAYPTDTTYGIGCSIFNKKGIERIYLIKQREKKKPFSFICSDLSEVARYAKVSNYAFKIIKRYLPGPYTFVLDATSIVPDLLVTKQKTVGIRMPDNPICLSIVRELGHPIITTSANVSGEEPIGDPFLVDQAMGKRLDMVVDGGVLTADVSSVVSLIGDAPTVLRRGIGDVSWCGD</sequence>
<dbReference type="InterPro" id="IPR017945">
    <property type="entry name" value="DHBP_synth_RibB-like_a/b_dom"/>
</dbReference>
<dbReference type="PANTHER" id="PTHR42828">
    <property type="entry name" value="DHBP SYNTHASE RIBB-LIKE ALPHA/BETA DOMAIN-CONTAINING PROTEIN"/>
    <property type="match status" value="1"/>
</dbReference>
<keyword evidence="3" id="KW-1185">Reference proteome</keyword>
<dbReference type="RefSeq" id="WP_039741939.1">
    <property type="nucleotide sequence ID" value="NZ_CP009788.1"/>
</dbReference>
<evidence type="ECO:0000259" key="1">
    <source>
        <dbReference type="PROSITE" id="PS51163"/>
    </source>
</evidence>
<gene>
    <name evidence="2" type="ORF">GPICK_07905</name>
</gene>
<dbReference type="HOGENOM" id="CLU_031397_3_0_7"/>
<accession>A0A0B5BDQ6</accession>
<dbReference type="PROSITE" id="PS51163">
    <property type="entry name" value="YRDC"/>
    <property type="match status" value="1"/>
</dbReference>
<protein>
    <submittedName>
        <fullName evidence="2">Translation factor Sua5</fullName>
    </submittedName>
</protein>